<dbReference type="PANTHER" id="PTHR43112">
    <property type="entry name" value="FERREDOXIN"/>
    <property type="match status" value="1"/>
</dbReference>
<dbReference type="SUPFAM" id="SSF54292">
    <property type="entry name" value="2Fe-2S ferredoxin-like"/>
    <property type="match status" value="1"/>
</dbReference>
<feature type="domain" description="2Fe-2S ferredoxin-type" evidence="11">
    <location>
        <begin position="103"/>
        <end position="195"/>
    </location>
</feature>
<dbReference type="Proteomes" id="UP000608662">
    <property type="component" value="Unassembled WGS sequence"/>
</dbReference>
<reference evidence="12" key="1">
    <citation type="submission" date="2019-12" db="EMBL/GenBank/DDBJ databases">
        <title>Whole-genome sequence of Halomicrobium mukohataei pws1.</title>
        <authorList>
            <person name="Verma D.K."/>
            <person name="Gopal K."/>
            <person name="Prasad E.S."/>
        </authorList>
    </citation>
    <scope>NUCLEOTIDE SEQUENCE</scope>
    <source>
        <strain evidence="12">Pws1</strain>
    </source>
</reference>
<dbReference type="RefSeq" id="WP_170092685.1">
    <property type="nucleotide sequence ID" value="NZ_WOYG01000001.1"/>
</dbReference>
<dbReference type="CDD" id="cd00207">
    <property type="entry name" value="fer2"/>
    <property type="match status" value="1"/>
</dbReference>
<dbReference type="GO" id="GO:0051537">
    <property type="term" value="F:2 iron, 2 sulfur cluster binding"/>
    <property type="evidence" value="ECO:0007669"/>
    <property type="project" value="UniProtKB-KW"/>
</dbReference>
<protein>
    <submittedName>
        <fullName evidence="12">2Fe-2S iron-sulfur cluster binding domain-containing protein</fullName>
    </submittedName>
</protein>
<dbReference type="SMART" id="SM00271">
    <property type="entry name" value="DnaJ"/>
    <property type="match status" value="1"/>
</dbReference>
<evidence type="ECO:0000259" key="10">
    <source>
        <dbReference type="PROSITE" id="PS50076"/>
    </source>
</evidence>
<keyword evidence="6" id="KW-0408">Iron</keyword>
<sequence>MASPFEVLAVDPDASDEAIERAYRERVKETHPDHGGSLEAFQSVRAAYEQILSGEADGTERQRADDADSDDDGGSIHPRVEYLNYEVLDDHGWHADDDDLFEKAAGAGLDDTDYGRFHVYPRESVLEAAERNDFAWPFACRGGACANCAVVVLSGELTTRVDHVLPDEMVDRGFQLACNGIPTSDELQLLYNVKHMAELEELLLPPRPFEQAHSDD</sequence>
<feature type="region of interest" description="Disordered" evidence="9">
    <location>
        <begin position="53"/>
        <end position="76"/>
    </location>
</feature>
<evidence type="ECO:0000259" key="11">
    <source>
        <dbReference type="PROSITE" id="PS51085"/>
    </source>
</evidence>
<dbReference type="Pfam" id="PF00226">
    <property type="entry name" value="DnaJ"/>
    <property type="match status" value="1"/>
</dbReference>
<accession>A0A847U5X6</accession>
<comment type="caution">
    <text evidence="12">The sequence shown here is derived from an EMBL/GenBank/DDBJ whole genome shotgun (WGS) entry which is preliminary data.</text>
</comment>
<evidence type="ECO:0000256" key="4">
    <source>
        <dbReference type="ARBA" id="ARBA00022723"/>
    </source>
</evidence>
<keyword evidence="7" id="KW-0411">Iron-sulfur</keyword>
<dbReference type="CDD" id="cd06257">
    <property type="entry name" value="DnaJ"/>
    <property type="match status" value="1"/>
</dbReference>
<dbReference type="SUPFAM" id="SSF46565">
    <property type="entry name" value="Chaperone J-domain"/>
    <property type="match status" value="1"/>
</dbReference>
<keyword evidence="3" id="KW-0001">2Fe-2S</keyword>
<dbReference type="Gene3D" id="3.10.20.30">
    <property type="match status" value="1"/>
</dbReference>
<dbReference type="AlphaFoldDB" id="A0A847U5X6"/>
<dbReference type="InterPro" id="IPR036869">
    <property type="entry name" value="J_dom_sf"/>
</dbReference>
<keyword evidence="5" id="KW-0249">Electron transport</keyword>
<dbReference type="PANTHER" id="PTHR43112:SF3">
    <property type="entry name" value="FERREDOXIN-2, CHLOROPLASTIC"/>
    <property type="match status" value="1"/>
</dbReference>
<dbReference type="PROSITE" id="PS51085">
    <property type="entry name" value="2FE2S_FER_2"/>
    <property type="match status" value="1"/>
</dbReference>
<dbReference type="InterPro" id="IPR001041">
    <property type="entry name" value="2Fe-2S_ferredoxin-type"/>
</dbReference>
<dbReference type="InterPro" id="IPR036010">
    <property type="entry name" value="2Fe-2S_ferredoxin-like_sf"/>
</dbReference>
<dbReference type="Pfam" id="PF00111">
    <property type="entry name" value="Fer2"/>
    <property type="match status" value="1"/>
</dbReference>
<evidence type="ECO:0000313" key="13">
    <source>
        <dbReference type="Proteomes" id="UP000608662"/>
    </source>
</evidence>
<dbReference type="GO" id="GO:0046872">
    <property type="term" value="F:metal ion binding"/>
    <property type="evidence" value="ECO:0007669"/>
    <property type="project" value="UniProtKB-KW"/>
</dbReference>
<dbReference type="InterPro" id="IPR012675">
    <property type="entry name" value="Beta-grasp_dom_sf"/>
</dbReference>
<dbReference type="NCBIfam" id="NF041393">
    <property type="entry name" value="Frdxn_Halo"/>
    <property type="match status" value="1"/>
</dbReference>
<feature type="domain" description="J" evidence="10">
    <location>
        <begin position="3"/>
        <end position="68"/>
    </location>
</feature>
<evidence type="ECO:0000256" key="6">
    <source>
        <dbReference type="ARBA" id="ARBA00023004"/>
    </source>
</evidence>
<dbReference type="InterPro" id="IPR006058">
    <property type="entry name" value="2Fe2S_fd_BS"/>
</dbReference>
<keyword evidence="4" id="KW-0479">Metal-binding</keyword>
<evidence type="ECO:0000256" key="9">
    <source>
        <dbReference type="SAM" id="MobiDB-lite"/>
    </source>
</evidence>
<gene>
    <name evidence="12" type="ORF">GOC74_01975</name>
</gene>
<evidence type="ECO:0000256" key="5">
    <source>
        <dbReference type="ARBA" id="ARBA00022982"/>
    </source>
</evidence>
<dbReference type="InterPro" id="IPR001623">
    <property type="entry name" value="DnaJ_domain"/>
</dbReference>
<dbReference type="PROSITE" id="PS00197">
    <property type="entry name" value="2FE2S_FER_1"/>
    <property type="match status" value="1"/>
</dbReference>
<evidence type="ECO:0000256" key="3">
    <source>
        <dbReference type="ARBA" id="ARBA00022714"/>
    </source>
</evidence>
<organism evidence="12 13">
    <name type="scientific">Halomicrobium mukohataei</name>
    <dbReference type="NCBI Taxonomy" id="57705"/>
    <lineage>
        <taxon>Archaea</taxon>
        <taxon>Methanobacteriati</taxon>
        <taxon>Methanobacteriota</taxon>
        <taxon>Stenosarchaea group</taxon>
        <taxon>Halobacteria</taxon>
        <taxon>Halobacteriales</taxon>
        <taxon>Haloarculaceae</taxon>
        <taxon>Halomicrobium</taxon>
    </lineage>
</organism>
<dbReference type="Gene3D" id="1.10.287.110">
    <property type="entry name" value="DnaJ domain"/>
    <property type="match status" value="1"/>
</dbReference>
<evidence type="ECO:0000256" key="7">
    <source>
        <dbReference type="ARBA" id="ARBA00023014"/>
    </source>
</evidence>
<dbReference type="InterPro" id="IPR053441">
    <property type="entry name" value="2Fe2S_Ferredoxin"/>
</dbReference>
<evidence type="ECO:0000256" key="2">
    <source>
        <dbReference type="ARBA" id="ARBA00022448"/>
    </source>
</evidence>
<name>A0A847U5X6_9EURY</name>
<dbReference type="PROSITE" id="PS50076">
    <property type="entry name" value="DNAJ_2"/>
    <property type="match status" value="1"/>
</dbReference>
<proteinExistence type="inferred from homology"/>
<dbReference type="EMBL" id="WOYG01000001">
    <property type="protein sequence ID" value="NLV08705.1"/>
    <property type="molecule type" value="Genomic_DNA"/>
</dbReference>
<comment type="similarity">
    <text evidence="1">Belongs to the 2Fe2S plant-type ferredoxin family.</text>
</comment>
<keyword evidence="2" id="KW-0813">Transport</keyword>
<evidence type="ECO:0000256" key="1">
    <source>
        <dbReference type="ARBA" id="ARBA00007874"/>
    </source>
</evidence>
<evidence type="ECO:0000256" key="8">
    <source>
        <dbReference type="ARBA" id="ARBA00034078"/>
    </source>
</evidence>
<evidence type="ECO:0000313" key="12">
    <source>
        <dbReference type="EMBL" id="NLV08705.1"/>
    </source>
</evidence>
<comment type="cofactor">
    <cofactor evidence="8">
        <name>[2Fe-2S] cluster</name>
        <dbReference type="ChEBI" id="CHEBI:190135"/>
    </cofactor>
</comment>